<dbReference type="Pfam" id="PF02798">
    <property type="entry name" value="GST_N"/>
    <property type="match status" value="1"/>
</dbReference>
<dbReference type="InterPro" id="IPR036249">
    <property type="entry name" value="Thioredoxin-like_sf"/>
</dbReference>
<dbReference type="InterPro" id="IPR004045">
    <property type="entry name" value="Glutathione_S-Trfase_N"/>
</dbReference>
<dbReference type="Gene3D" id="3.40.30.10">
    <property type="entry name" value="Glutaredoxin"/>
    <property type="match status" value="1"/>
</dbReference>
<reference evidence="2" key="2">
    <citation type="submission" date="2025-08" db="UniProtKB">
        <authorList>
            <consortium name="Ensembl"/>
        </authorList>
    </citation>
    <scope>IDENTIFICATION</scope>
</reference>
<name>A0A8V5GL01_MELUD</name>
<evidence type="ECO:0000256" key="1">
    <source>
        <dbReference type="SAM" id="MobiDB-lite"/>
    </source>
</evidence>
<proteinExistence type="predicted"/>
<protein>
    <submittedName>
        <fullName evidence="2">Uncharacterized protein</fullName>
    </submittedName>
</protein>
<dbReference type="PROSITE" id="PS50404">
    <property type="entry name" value="GST_NTER"/>
    <property type="match status" value="1"/>
</dbReference>
<dbReference type="SUPFAM" id="SSF52833">
    <property type="entry name" value="Thioredoxin-like"/>
    <property type="match status" value="1"/>
</dbReference>
<dbReference type="AlphaFoldDB" id="A0A8V5GL01"/>
<dbReference type="Ensembl" id="ENSMUNT00000035100.1">
    <property type="protein sequence ID" value="ENSMUNP00000022647.1"/>
    <property type="gene ID" value="ENSMUNG00000019171.1"/>
</dbReference>
<accession>A0A8V5GL01</accession>
<reference evidence="2" key="3">
    <citation type="submission" date="2025-09" db="UniProtKB">
        <authorList>
            <consortium name="Ensembl"/>
        </authorList>
    </citation>
    <scope>IDENTIFICATION</scope>
</reference>
<feature type="region of interest" description="Disordered" evidence="1">
    <location>
        <begin position="31"/>
        <end position="51"/>
    </location>
</feature>
<reference evidence="2" key="1">
    <citation type="submission" date="2020-03" db="EMBL/GenBank/DDBJ databases">
        <title>Melopsittacus undulatus (budgerigar) genome, bMelUnd1, maternal haplotype with Z.</title>
        <authorList>
            <person name="Gedman G."/>
            <person name="Mountcastle J."/>
            <person name="Haase B."/>
            <person name="Formenti G."/>
            <person name="Wright T."/>
            <person name="Apodaca J."/>
            <person name="Pelan S."/>
            <person name="Chow W."/>
            <person name="Rhie A."/>
            <person name="Howe K."/>
            <person name="Fedrigo O."/>
            <person name="Jarvis E.D."/>
        </authorList>
    </citation>
    <scope>NUCLEOTIDE SEQUENCE [LARGE SCALE GENOMIC DNA]</scope>
</reference>
<organism evidence="2 3">
    <name type="scientific">Melopsittacus undulatus</name>
    <name type="common">Budgerigar</name>
    <name type="synonym">Psittacus undulatus</name>
    <dbReference type="NCBI Taxonomy" id="13146"/>
    <lineage>
        <taxon>Eukaryota</taxon>
        <taxon>Metazoa</taxon>
        <taxon>Chordata</taxon>
        <taxon>Craniata</taxon>
        <taxon>Vertebrata</taxon>
        <taxon>Euteleostomi</taxon>
        <taxon>Archelosauria</taxon>
        <taxon>Archosauria</taxon>
        <taxon>Dinosauria</taxon>
        <taxon>Saurischia</taxon>
        <taxon>Theropoda</taxon>
        <taxon>Coelurosauria</taxon>
        <taxon>Aves</taxon>
        <taxon>Neognathae</taxon>
        <taxon>Neoaves</taxon>
        <taxon>Telluraves</taxon>
        <taxon>Australaves</taxon>
        <taxon>Psittaciformes</taxon>
        <taxon>Psittaculidae</taxon>
        <taxon>Melopsittacus</taxon>
    </lineage>
</organism>
<sequence length="87" mass="9476">MVVTLGYWDIRGLAHAIRLLLQYTETPYEERQYRPGPGKGDAGWGGPHPHPPPCTPVHAGMGLLKRVPAGCSGHRCTWGYPASIVSQ</sequence>
<evidence type="ECO:0000313" key="3">
    <source>
        <dbReference type="Proteomes" id="UP000694405"/>
    </source>
</evidence>
<evidence type="ECO:0000313" key="2">
    <source>
        <dbReference type="Ensembl" id="ENSMUNP00000022647.1"/>
    </source>
</evidence>
<keyword evidence="3" id="KW-1185">Reference proteome</keyword>
<feature type="compositionally biased region" description="Gly residues" evidence="1">
    <location>
        <begin position="37"/>
        <end position="46"/>
    </location>
</feature>
<dbReference type="Proteomes" id="UP000694405">
    <property type="component" value="Chromosome 16"/>
</dbReference>